<dbReference type="RefSeq" id="WP_110361297.1">
    <property type="nucleotide sequence ID" value="NZ_QFLI01000005.1"/>
</dbReference>
<dbReference type="OrthoDB" id="1467026at2"/>
<feature type="signal peptide" evidence="1">
    <location>
        <begin position="1"/>
        <end position="22"/>
    </location>
</feature>
<sequence length="189" mass="21153">MKTRLGKLFAVAMMGAMFACSAPQQVAQVQQPDEVDFDVPCSGPEYFTNGEYFRASADGLSPNMSIAKKIAYADARAGLASEIQAKVNVVTDNYSSQHDFNGNQEAKQRFQDLSRSIVSQTLNGTRVICEKMKKTKDGKFHCYVAMELAGEEIIKNMADRISQDDKLKIDFEYEKFKKDFKEEMAKIGS</sequence>
<evidence type="ECO:0000256" key="1">
    <source>
        <dbReference type="SAM" id="SignalP"/>
    </source>
</evidence>
<dbReference type="PROSITE" id="PS51257">
    <property type="entry name" value="PROKAR_LIPOPROTEIN"/>
    <property type="match status" value="1"/>
</dbReference>
<comment type="caution">
    <text evidence="2">The sequence shown here is derived from an EMBL/GenBank/DDBJ whole genome shotgun (WGS) entry which is preliminary data.</text>
</comment>
<evidence type="ECO:0000313" key="2">
    <source>
        <dbReference type="EMBL" id="PXY00932.1"/>
    </source>
</evidence>
<reference evidence="2 3" key="1">
    <citation type="submission" date="2018-05" db="EMBL/GenBank/DDBJ databases">
        <title>Marinifilum breve JC075T sp. nov., a marine bacterium isolated from Yongle Blue Hole in the South China Sea.</title>
        <authorList>
            <person name="Fu T."/>
        </authorList>
    </citation>
    <scope>NUCLEOTIDE SEQUENCE [LARGE SCALE GENOMIC DNA]</scope>
    <source>
        <strain evidence="2 3">JC075</strain>
    </source>
</reference>
<feature type="chain" id="PRO_5015977455" description="LPP20 lipoprotein" evidence="1">
    <location>
        <begin position="23"/>
        <end position="189"/>
    </location>
</feature>
<dbReference type="Proteomes" id="UP000248079">
    <property type="component" value="Unassembled WGS sequence"/>
</dbReference>
<dbReference type="AlphaFoldDB" id="A0A2V3ZWS5"/>
<keyword evidence="1" id="KW-0732">Signal</keyword>
<keyword evidence="3" id="KW-1185">Reference proteome</keyword>
<gene>
    <name evidence="2" type="ORF">DF185_13630</name>
</gene>
<proteinExistence type="predicted"/>
<protein>
    <recommendedName>
        <fullName evidence="4">LPP20 lipoprotein</fullName>
    </recommendedName>
</protein>
<evidence type="ECO:0008006" key="4">
    <source>
        <dbReference type="Google" id="ProtNLM"/>
    </source>
</evidence>
<evidence type="ECO:0000313" key="3">
    <source>
        <dbReference type="Proteomes" id="UP000248079"/>
    </source>
</evidence>
<name>A0A2V3ZWS5_9BACT</name>
<dbReference type="EMBL" id="QFLI01000005">
    <property type="protein sequence ID" value="PXY00932.1"/>
    <property type="molecule type" value="Genomic_DNA"/>
</dbReference>
<accession>A0A2V3ZWS5</accession>
<organism evidence="2 3">
    <name type="scientific">Marinifilum breve</name>
    <dbReference type="NCBI Taxonomy" id="2184082"/>
    <lineage>
        <taxon>Bacteria</taxon>
        <taxon>Pseudomonadati</taxon>
        <taxon>Bacteroidota</taxon>
        <taxon>Bacteroidia</taxon>
        <taxon>Marinilabiliales</taxon>
        <taxon>Marinifilaceae</taxon>
    </lineage>
</organism>